<comment type="caution">
    <text evidence="2">The sequence shown here is derived from an EMBL/GenBank/DDBJ whole genome shotgun (WGS) entry which is preliminary data.</text>
</comment>
<evidence type="ECO:0000256" key="1">
    <source>
        <dbReference type="SAM" id="MobiDB-lite"/>
    </source>
</evidence>
<reference evidence="2 3" key="1">
    <citation type="journal article" date="2020" name="Nat. Food">
        <title>A phased Vanilla planifolia genome enables genetic improvement of flavour and production.</title>
        <authorList>
            <person name="Hasing T."/>
            <person name="Tang H."/>
            <person name="Brym M."/>
            <person name="Khazi F."/>
            <person name="Huang T."/>
            <person name="Chambers A.H."/>
        </authorList>
    </citation>
    <scope>NUCLEOTIDE SEQUENCE [LARGE SCALE GENOMIC DNA]</scope>
    <source>
        <tissue evidence="2">Leaf</tissue>
    </source>
</reference>
<accession>A0A835S0S4</accession>
<dbReference type="AlphaFoldDB" id="A0A835S0S4"/>
<evidence type="ECO:0000313" key="2">
    <source>
        <dbReference type="EMBL" id="KAG0495077.1"/>
    </source>
</evidence>
<gene>
    <name evidence="2" type="ORF">HPP92_006071</name>
</gene>
<protein>
    <recommendedName>
        <fullName evidence="4">DUF1639 family protein</fullName>
    </recommendedName>
</protein>
<organism evidence="2 3">
    <name type="scientific">Vanilla planifolia</name>
    <name type="common">Vanilla</name>
    <dbReference type="NCBI Taxonomy" id="51239"/>
    <lineage>
        <taxon>Eukaryota</taxon>
        <taxon>Viridiplantae</taxon>
        <taxon>Streptophyta</taxon>
        <taxon>Embryophyta</taxon>
        <taxon>Tracheophyta</taxon>
        <taxon>Spermatophyta</taxon>
        <taxon>Magnoliopsida</taxon>
        <taxon>Liliopsida</taxon>
        <taxon>Asparagales</taxon>
        <taxon>Orchidaceae</taxon>
        <taxon>Vanilloideae</taxon>
        <taxon>Vanilleae</taxon>
        <taxon>Vanilla</taxon>
    </lineage>
</organism>
<proteinExistence type="predicted"/>
<dbReference type="PANTHER" id="PTHR33130:SF43">
    <property type="entry name" value="OS01G0688600 PROTEIN"/>
    <property type="match status" value="1"/>
</dbReference>
<evidence type="ECO:0008006" key="4">
    <source>
        <dbReference type="Google" id="ProtNLM"/>
    </source>
</evidence>
<dbReference type="InterPro" id="IPR012438">
    <property type="entry name" value="DUF1639"/>
</dbReference>
<feature type="region of interest" description="Disordered" evidence="1">
    <location>
        <begin position="1"/>
        <end position="60"/>
    </location>
</feature>
<dbReference type="EMBL" id="JADCNM010000002">
    <property type="protein sequence ID" value="KAG0495077.1"/>
    <property type="molecule type" value="Genomic_DNA"/>
</dbReference>
<sequence length="120" mass="13713">MCGQRTRRSSPSTSPLGSGAFERRKRGGDSVDSEDEEGIAEVGDGGVLPTRSADVERRRRRNSPFLFRKREIDEDVFALTGSRPRRRPKKRPRIVQRQLDAIFPGLWLSEITPESYRVQE</sequence>
<dbReference type="Proteomes" id="UP000639772">
    <property type="component" value="Unassembled WGS sequence"/>
</dbReference>
<name>A0A835S0S4_VANPL</name>
<evidence type="ECO:0000313" key="3">
    <source>
        <dbReference type="Proteomes" id="UP000639772"/>
    </source>
</evidence>
<dbReference type="OrthoDB" id="769821at2759"/>
<dbReference type="PANTHER" id="PTHR33130">
    <property type="entry name" value="PUTATIVE (DUF1639)-RELATED"/>
    <property type="match status" value="1"/>
</dbReference>
<dbReference type="Pfam" id="PF07797">
    <property type="entry name" value="DUF1639"/>
    <property type="match status" value="1"/>
</dbReference>